<evidence type="ECO:0000256" key="1">
    <source>
        <dbReference type="SAM" id="MobiDB-lite"/>
    </source>
</evidence>
<evidence type="ECO:0000313" key="3">
    <source>
        <dbReference type="Proteomes" id="UP001279410"/>
    </source>
</evidence>
<comment type="caution">
    <text evidence="2">The sequence shown here is derived from an EMBL/GenBank/DDBJ whole genome shotgun (WGS) entry which is preliminary data.</text>
</comment>
<feature type="region of interest" description="Disordered" evidence="1">
    <location>
        <begin position="1"/>
        <end position="30"/>
    </location>
</feature>
<evidence type="ECO:0000313" key="2">
    <source>
        <dbReference type="EMBL" id="GLD56225.1"/>
    </source>
</evidence>
<accession>A0AAD3MMI9</accession>
<protein>
    <submittedName>
        <fullName evidence="2">Uncharacterized protein</fullName>
    </submittedName>
</protein>
<reference evidence="2" key="1">
    <citation type="submission" date="2022-08" db="EMBL/GenBank/DDBJ databases">
        <title>Genome sequencing of akame (Lates japonicus).</title>
        <authorList>
            <person name="Hashiguchi Y."/>
            <person name="Takahashi H."/>
        </authorList>
    </citation>
    <scope>NUCLEOTIDE SEQUENCE</scope>
    <source>
        <strain evidence="2">Kochi</strain>
    </source>
</reference>
<keyword evidence="3" id="KW-1185">Reference proteome</keyword>
<organism evidence="2 3">
    <name type="scientific">Lates japonicus</name>
    <name type="common">Japanese lates</name>
    <dbReference type="NCBI Taxonomy" id="270547"/>
    <lineage>
        <taxon>Eukaryota</taxon>
        <taxon>Metazoa</taxon>
        <taxon>Chordata</taxon>
        <taxon>Craniata</taxon>
        <taxon>Vertebrata</taxon>
        <taxon>Euteleostomi</taxon>
        <taxon>Actinopterygii</taxon>
        <taxon>Neopterygii</taxon>
        <taxon>Teleostei</taxon>
        <taxon>Neoteleostei</taxon>
        <taxon>Acanthomorphata</taxon>
        <taxon>Carangaria</taxon>
        <taxon>Carangaria incertae sedis</taxon>
        <taxon>Centropomidae</taxon>
        <taxon>Lates</taxon>
    </lineage>
</organism>
<name>A0AAD3MMI9_LATJO</name>
<dbReference type="EMBL" id="BRZM01000024">
    <property type="protein sequence ID" value="GLD56225.1"/>
    <property type="molecule type" value="Genomic_DNA"/>
</dbReference>
<gene>
    <name evidence="2" type="ORF">AKAME5_000859500</name>
</gene>
<sequence length="166" mass="17886">MPGSVRKQSVLVPFSSMPGQSKGRGRQTELCSCPAKQNEGLPGASEEDQGTGCTLNGPLCSPRKTFRITQHPIVGQVTTLHTHPLPTPTNNTFTFTNPVSLFIHSLTLLVGETWSQSSRRKKKTSSMLQMDGMAMVSPPALSPVSKQTLHIENSACLAAKTLNMPQ</sequence>
<dbReference type="AlphaFoldDB" id="A0AAD3MMI9"/>
<proteinExistence type="predicted"/>
<dbReference type="Proteomes" id="UP001279410">
    <property type="component" value="Unassembled WGS sequence"/>
</dbReference>